<dbReference type="Pfam" id="PF23019">
    <property type="entry name" value="DUF7033"/>
    <property type="match status" value="1"/>
</dbReference>
<accession>A0A161LT91</accession>
<feature type="domain" description="DUF7033" evidence="1">
    <location>
        <begin position="98"/>
        <end position="185"/>
    </location>
</feature>
<dbReference type="EMBL" id="BDCR01000004">
    <property type="protein sequence ID" value="GAT64140.1"/>
    <property type="molecule type" value="Genomic_DNA"/>
</dbReference>
<evidence type="ECO:0000313" key="3">
    <source>
        <dbReference type="Proteomes" id="UP000076586"/>
    </source>
</evidence>
<dbReference type="CDD" id="cd10931">
    <property type="entry name" value="CE4_u7"/>
    <property type="match status" value="1"/>
</dbReference>
<name>A0A161LT91_9BACT</name>
<sequence length="445" mass="51609">MEILIYTSQITSRIRYITDYIFHDYLLLNCVLTDSTDEFRNSSAIKMSYGTSPLGDELFVAQHPLLLETGLCEQNIDVFQYNGMPAFFGTNTECSPFPFDVFAASFYLITRYEEYLPHSTDKFGRYSPKNALAIKENFLDQPLVNLWAKTLLSELQKRYPSVEFPKREFDFLPTYDIDQPYAYLHRSFAVNLGGLLKSLIKSHFREAKNRFLMMIRYRKDQYDTYGFQFALQQQFGFKTCYFVLCALRKGKYERSLACDSRHVKKLMQKLGQHGKVGIHPSFASDSDAAKIRKEISKFSGLVNNEIEISRQHYLKLKMPQTYRSLIANGIKADYSMGYASRPGFRASVCTPFKWFDLSVNEVTPLVVYPFAYMDGTLNYHMQLSRMDAELLIQRLINNVRAVDGLFVSLWHNSSLSNSGKWHGWRSVYKHSIEYAASLCDVKEEK</sequence>
<reference evidence="3" key="2">
    <citation type="journal article" date="2017" name="Genome Announc.">
        <title>Draft genome sequence of Paludibacter jiangxiensis NM7(T), a propionate-producing fermentative bacterium.</title>
        <authorList>
            <person name="Qiu Y.-L."/>
            <person name="Tourlousse D.M."/>
            <person name="Matsuura N."/>
            <person name="Ohashi A."/>
            <person name="Sekiguchi Y."/>
        </authorList>
    </citation>
    <scope>NUCLEOTIDE SEQUENCE [LARGE SCALE GENOMIC DNA]</scope>
    <source>
        <strain evidence="3">NM7</strain>
    </source>
</reference>
<keyword evidence="3" id="KW-1185">Reference proteome</keyword>
<dbReference type="STRING" id="681398.PJIAN_4689"/>
<dbReference type="InterPro" id="IPR054297">
    <property type="entry name" value="DUF7033"/>
</dbReference>
<organism evidence="2 3">
    <name type="scientific">Paludibacter jiangxiensis</name>
    <dbReference type="NCBI Taxonomy" id="681398"/>
    <lineage>
        <taxon>Bacteria</taxon>
        <taxon>Pseudomonadati</taxon>
        <taxon>Bacteroidota</taxon>
        <taxon>Bacteroidia</taxon>
        <taxon>Bacteroidales</taxon>
        <taxon>Paludibacteraceae</taxon>
        <taxon>Paludibacter</taxon>
    </lineage>
</organism>
<evidence type="ECO:0000259" key="1">
    <source>
        <dbReference type="Pfam" id="PF23019"/>
    </source>
</evidence>
<evidence type="ECO:0000313" key="2">
    <source>
        <dbReference type="EMBL" id="GAT64140.1"/>
    </source>
</evidence>
<dbReference type="Proteomes" id="UP000076586">
    <property type="component" value="Unassembled WGS sequence"/>
</dbReference>
<dbReference type="RefSeq" id="WP_068705964.1">
    <property type="nucleotide sequence ID" value="NZ_BDCR01000004.1"/>
</dbReference>
<dbReference type="AlphaFoldDB" id="A0A161LT91"/>
<protein>
    <recommendedName>
        <fullName evidence="1">DUF7033 domain-containing protein</fullName>
    </recommendedName>
</protein>
<proteinExistence type="predicted"/>
<gene>
    <name evidence="2" type="ORF">PJIAN_4689</name>
</gene>
<dbReference type="OrthoDB" id="5573484at2"/>
<reference evidence="3" key="1">
    <citation type="submission" date="2016-04" db="EMBL/GenBank/DDBJ databases">
        <title>Draft genome sequence of Paludibacter jiangxiensis strain NM7.</title>
        <authorList>
            <person name="Qiu Y."/>
            <person name="Matsuura N."/>
            <person name="Ohashi A."/>
            <person name="Tourlousse M.D."/>
            <person name="Sekiguchi Y."/>
        </authorList>
    </citation>
    <scope>NUCLEOTIDE SEQUENCE [LARGE SCALE GENOMIC DNA]</scope>
    <source>
        <strain evidence="3">NM7</strain>
    </source>
</reference>
<comment type="caution">
    <text evidence="2">The sequence shown here is derived from an EMBL/GenBank/DDBJ whole genome shotgun (WGS) entry which is preliminary data.</text>
</comment>